<dbReference type="Pfam" id="PF13180">
    <property type="entry name" value="PDZ_2"/>
    <property type="match status" value="1"/>
</dbReference>
<dbReference type="Gene3D" id="2.30.42.10">
    <property type="match status" value="1"/>
</dbReference>
<gene>
    <name evidence="2" type="ordered locus">Neut_0139</name>
</gene>
<dbReference type="SUPFAM" id="SSF159501">
    <property type="entry name" value="EreA/ChaN-like"/>
    <property type="match status" value="1"/>
</dbReference>
<sequence>MPANGWIENTSNILMLHKHLKIHNKTMIDLKSARQFVIPGLLLLGGMVNVSDLAAQTASEKKIVSTSKQITPDKCVPVASWIIPGKGETTLSSVLTSVKDKSVVLLGEMHANPEHHRWQLQMLATLYAARPDMVIGFEMFPRRVQKILDQWVAGELTESEFLARSEWQSVWNTDANLYLPLFHFARMNRIPMRALNIDIALRRAVTSKGFDGVPEKDREGVTRPAPPTPEYLEFLLPIYVQHDRPAHKSTGKAQKPNVYDPDFLRFVVSQQLWDRAMAQEIHMTLSSYDKNKNPLVVGIMGSGHILKGFGVPHQLEDLGVKKIAALLPWDTNRSCKPLVEGYADAVFGLMPFTSVSAAPLQQRLGIGFEFSKKTGGALVLQVEKRSIAESAGLQAGDVILEMAGNTPQESSDVIAAVKRQAPGTWLPLKVLREGVIIEIIAKFPPLVK</sequence>
<dbReference type="CDD" id="cd14727">
    <property type="entry name" value="ChanN-like"/>
    <property type="match status" value="1"/>
</dbReference>
<accession>Q0AJP4</accession>
<dbReference type="HOGENOM" id="CLU_035488_1_0_4"/>
<dbReference type="AlphaFoldDB" id="Q0AJP4"/>
<reference evidence="2 3" key="1">
    <citation type="journal article" date="2007" name="Environ. Microbiol.">
        <title>Whole-genome analysis of the ammonia-oxidizing bacterium, Nitrosomonas eutropha C91: implications for niche adaptation.</title>
        <authorList>
            <person name="Stein L.Y."/>
            <person name="Arp D.J."/>
            <person name="Berube P.M."/>
            <person name="Chain P.S."/>
            <person name="Hauser L."/>
            <person name="Jetten M.S."/>
            <person name="Klotz M.G."/>
            <person name="Larimer F.W."/>
            <person name="Norton J.M."/>
            <person name="Op den Camp H.J.M."/>
            <person name="Shin M."/>
            <person name="Wei X."/>
        </authorList>
    </citation>
    <scope>NUCLEOTIDE SEQUENCE [LARGE SCALE GENOMIC DNA]</scope>
    <source>
        <strain evidence="3">DSM 101675 / C91 / Nm57</strain>
    </source>
</reference>
<dbReference type="eggNOG" id="COG3016">
    <property type="taxonomic scope" value="Bacteria"/>
</dbReference>
<dbReference type="Pfam" id="PF04187">
    <property type="entry name" value="Cofac_haem_bdg"/>
    <property type="match status" value="1"/>
</dbReference>
<dbReference type="KEGG" id="net:Neut_0139"/>
<dbReference type="SMART" id="SM00228">
    <property type="entry name" value="PDZ"/>
    <property type="match status" value="1"/>
</dbReference>
<dbReference type="SUPFAM" id="SSF50156">
    <property type="entry name" value="PDZ domain-like"/>
    <property type="match status" value="1"/>
</dbReference>
<dbReference type="InterPro" id="IPR007314">
    <property type="entry name" value="Cofac_haem-bd_dom"/>
</dbReference>
<dbReference type="Gene3D" id="3.40.50.11550">
    <property type="match status" value="1"/>
</dbReference>
<dbReference type="PROSITE" id="PS50106">
    <property type="entry name" value="PDZ"/>
    <property type="match status" value="1"/>
</dbReference>
<organism evidence="2 3">
    <name type="scientific">Nitrosomonas eutropha (strain DSM 101675 / C91 / Nm57)</name>
    <dbReference type="NCBI Taxonomy" id="335283"/>
    <lineage>
        <taxon>Bacteria</taxon>
        <taxon>Pseudomonadati</taxon>
        <taxon>Pseudomonadota</taxon>
        <taxon>Betaproteobacteria</taxon>
        <taxon>Nitrosomonadales</taxon>
        <taxon>Nitrosomonadaceae</taxon>
        <taxon>Nitrosomonas</taxon>
    </lineage>
</organism>
<evidence type="ECO:0000313" key="3">
    <source>
        <dbReference type="Proteomes" id="UP000001966"/>
    </source>
</evidence>
<dbReference type="EMBL" id="CP000450">
    <property type="protein sequence ID" value="ABI58427.1"/>
    <property type="molecule type" value="Genomic_DNA"/>
</dbReference>
<dbReference type="eggNOG" id="COG0265">
    <property type="taxonomic scope" value="Bacteria"/>
</dbReference>
<protein>
    <submittedName>
        <fullName evidence="2">PDZ/DHR/GLGF domain protein</fullName>
    </submittedName>
</protein>
<proteinExistence type="predicted"/>
<evidence type="ECO:0000313" key="2">
    <source>
        <dbReference type="EMBL" id="ABI58427.1"/>
    </source>
</evidence>
<evidence type="ECO:0000259" key="1">
    <source>
        <dbReference type="PROSITE" id="PS50106"/>
    </source>
</evidence>
<dbReference type="InterPro" id="IPR036034">
    <property type="entry name" value="PDZ_sf"/>
</dbReference>
<name>Q0AJP4_NITEC</name>
<dbReference type="InterPro" id="IPR001478">
    <property type="entry name" value="PDZ"/>
</dbReference>
<feature type="domain" description="PDZ" evidence="1">
    <location>
        <begin position="354"/>
        <end position="419"/>
    </location>
</feature>
<dbReference type="STRING" id="335283.Neut_0139"/>
<dbReference type="OrthoDB" id="9795827at2"/>
<dbReference type="Proteomes" id="UP000001966">
    <property type="component" value="Chromosome"/>
</dbReference>